<gene>
    <name evidence="1" type="ORF">LTR77_010788</name>
</gene>
<evidence type="ECO:0000313" key="1">
    <source>
        <dbReference type="EMBL" id="KAK5163202.1"/>
    </source>
</evidence>
<name>A0AAV9NU69_9PEZI</name>
<dbReference type="AlphaFoldDB" id="A0AAV9NU69"/>
<sequence length="218" mass="23863">MRIGAEAASSTGKGDTNLYYLHQSIPHLHDIRLTGPYFTPLELANDMYHFFGPSCFRARDKLTEAVQAGTLIDIESITTPVHNDQNRVRTCHILREANPTVRARMPGPMYYVASSAILTELAELIPHAPDDPSVILPMKDKQVHGSFLDKDEAFAKAREVAREVAAGMEGSGMIDIPQHMAISPAEMMLVTVAQVPIGSGGMVNVGVYFSDRREGQGE</sequence>
<protein>
    <submittedName>
        <fullName evidence="1">Uncharacterized protein</fullName>
    </submittedName>
</protein>
<dbReference type="EMBL" id="JAVRRT010000027">
    <property type="protein sequence ID" value="KAK5163202.1"/>
    <property type="molecule type" value="Genomic_DNA"/>
</dbReference>
<dbReference type="GeneID" id="89932113"/>
<accession>A0AAV9NU69</accession>
<proteinExistence type="predicted"/>
<reference evidence="1 2" key="1">
    <citation type="submission" date="2023-08" db="EMBL/GenBank/DDBJ databases">
        <title>Black Yeasts Isolated from many extreme environments.</title>
        <authorList>
            <person name="Coleine C."/>
            <person name="Stajich J.E."/>
            <person name="Selbmann L."/>
        </authorList>
    </citation>
    <scope>NUCLEOTIDE SEQUENCE [LARGE SCALE GENOMIC DNA]</scope>
    <source>
        <strain evidence="1 2">CCFEE 5935</strain>
    </source>
</reference>
<dbReference type="Proteomes" id="UP001337655">
    <property type="component" value="Unassembled WGS sequence"/>
</dbReference>
<evidence type="ECO:0000313" key="2">
    <source>
        <dbReference type="Proteomes" id="UP001337655"/>
    </source>
</evidence>
<comment type="caution">
    <text evidence="1">The sequence shown here is derived from an EMBL/GenBank/DDBJ whole genome shotgun (WGS) entry which is preliminary data.</text>
</comment>
<keyword evidence="2" id="KW-1185">Reference proteome</keyword>
<dbReference type="RefSeq" id="XP_064653727.1">
    <property type="nucleotide sequence ID" value="XM_064808005.1"/>
</dbReference>
<organism evidence="1 2">
    <name type="scientific">Saxophila tyrrhenica</name>
    <dbReference type="NCBI Taxonomy" id="1690608"/>
    <lineage>
        <taxon>Eukaryota</taxon>
        <taxon>Fungi</taxon>
        <taxon>Dikarya</taxon>
        <taxon>Ascomycota</taxon>
        <taxon>Pezizomycotina</taxon>
        <taxon>Dothideomycetes</taxon>
        <taxon>Dothideomycetidae</taxon>
        <taxon>Mycosphaerellales</taxon>
        <taxon>Extremaceae</taxon>
        <taxon>Saxophila</taxon>
    </lineage>
</organism>